<dbReference type="EMBL" id="QLNI01000076">
    <property type="protein sequence ID" value="RAL99968.1"/>
    <property type="molecule type" value="Genomic_DNA"/>
</dbReference>
<keyword evidence="4" id="KW-0997">Cell inner membrane</keyword>
<dbReference type="GO" id="GO:0005886">
    <property type="term" value="C:plasma membrane"/>
    <property type="evidence" value="ECO:0007669"/>
    <property type="project" value="UniProtKB-SubCell"/>
</dbReference>
<evidence type="ECO:0000256" key="5">
    <source>
        <dbReference type="ARBA" id="ARBA00022692"/>
    </source>
</evidence>
<evidence type="ECO:0000256" key="6">
    <source>
        <dbReference type="ARBA" id="ARBA00022989"/>
    </source>
</evidence>
<sequence length="136" mass="15217">MRYLFSFSSVALEELQWHLYAVGIMVGLSYALTENIHVRLDLLHGRLRKKTRAWIDIIGLTVLVLPWCYVIILHGLDFVAASWRVKEASASPTGLSCYYIIKSVIPVSFGLLTLAALARILKQILVIAGKKVPHDA</sequence>
<dbReference type="InterPro" id="IPR007387">
    <property type="entry name" value="TRAP_DctQ"/>
</dbReference>
<keyword evidence="5 9" id="KW-0812">Transmembrane</keyword>
<gene>
    <name evidence="12" type="ORF">DO021_21610</name>
    <name evidence="11" type="ORF">EYB58_21490</name>
</gene>
<feature type="transmembrane region" description="Helical" evidence="9">
    <location>
        <begin position="15"/>
        <end position="32"/>
    </location>
</feature>
<evidence type="ECO:0000256" key="2">
    <source>
        <dbReference type="ARBA" id="ARBA00022448"/>
    </source>
</evidence>
<dbReference type="PANTHER" id="PTHR35011:SF4">
    <property type="entry name" value="SLL1102 PROTEIN"/>
    <property type="match status" value="1"/>
</dbReference>
<evidence type="ECO:0000256" key="7">
    <source>
        <dbReference type="ARBA" id="ARBA00023136"/>
    </source>
</evidence>
<dbReference type="Proteomes" id="UP000248798">
    <property type="component" value="Unassembled WGS sequence"/>
</dbReference>
<name>A0A328F6H7_9BACT</name>
<evidence type="ECO:0000256" key="4">
    <source>
        <dbReference type="ARBA" id="ARBA00022519"/>
    </source>
</evidence>
<evidence type="ECO:0000256" key="8">
    <source>
        <dbReference type="ARBA" id="ARBA00038436"/>
    </source>
</evidence>
<dbReference type="AlphaFoldDB" id="A0A328F6H7"/>
<dbReference type="Proteomes" id="UP000293902">
    <property type="component" value="Chromosome"/>
</dbReference>
<dbReference type="OrthoDB" id="9795655at2"/>
<keyword evidence="14" id="KW-1185">Reference proteome</keyword>
<evidence type="ECO:0000313" key="11">
    <source>
        <dbReference type="EMBL" id="QBH15681.1"/>
    </source>
</evidence>
<keyword evidence="3" id="KW-1003">Cell membrane</keyword>
<dbReference type="Pfam" id="PF04290">
    <property type="entry name" value="DctQ"/>
    <property type="match status" value="1"/>
</dbReference>
<dbReference type="InterPro" id="IPR055348">
    <property type="entry name" value="DctQ"/>
</dbReference>
<organism evidence="12 13">
    <name type="scientific">Desulfobacter hydrogenophilus</name>
    <dbReference type="NCBI Taxonomy" id="2291"/>
    <lineage>
        <taxon>Bacteria</taxon>
        <taxon>Pseudomonadati</taxon>
        <taxon>Thermodesulfobacteriota</taxon>
        <taxon>Desulfobacteria</taxon>
        <taxon>Desulfobacterales</taxon>
        <taxon>Desulfobacteraceae</taxon>
        <taxon>Desulfobacter</taxon>
    </lineage>
</organism>
<dbReference type="PANTHER" id="PTHR35011">
    <property type="entry name" value="2,3-DIKETO-L-GULONATE TRAP TRANSPORTER SMALL PERMEASE PROTEIN YIAM"/>
    <property type="match status" value="1"/>
</dbReference>
<reference evidence="11 14" key="2">
    <citation type="submission" date="2019-02" db="EMBL/GenBank/DDBJ databases">
        <title>Complete genome sequence of Desulfobacter hydrogenophilus AcRS1.</title>
        <authorList>
            <person name="Marietou A."/>
            <person name="Lund M.B."/>
            <person name="Marshall I.P.G."/>
            <person name="Schreiber L."/>
            <person name="Jorgensen B."/>
        </authorList>
    </citation>
    <scope>NUCLEOTIDE SEQUENCE [LARGE SCALE GENOMIC DNA]</scope>
    <source>
        <strain evidence="11 14">AcRS1</strain>
    </source>
</reference>
<proteinExistence type="inferred from homology"/>
<feature type="domain" description="Tripartite ATP-independent periplasmic transporters DctQ component" evidence="10">
    <location>
        <begin position="1"/>
        <end position="124"/>
    </location>
</feature>
<keyword evidence="7 9" id="KW-0472">Membrane</keyword>
<keyword evidence="6 9" id="KW-1133">Transmembrane helix</keyword>
<reference evidence="12 13" key="1">
    <citation type="submission" date="2018-06" db="EMBL/GenBank/DDBJ databases">
        <title>Complete Genome Sequence of Desulfobacter hydrogenophilus (DSM3380).</title>
        <authorList>
            <person name="Marietou A."/>
            <person name="Schreiber L."/>
            <person name="Marshall I."/>
            <person name="Jorgensen B."/>
        </authorList>
    </citation>
    <scope>NUCLEOTIDE SEQUENCE [LARGE SCALE GENOMIC DNA]</scope>
    <source>
        <strain evidence="12 13">DSM 3380</strain>
    </source>
</reference>
<protein>
    <submittedName>
        <fullName evidence="12">C4-dicarboxylate ABC transporter</fullName>
    </submittedName>
    <submittedName>
        <fullName evidence="11">TRAP transporter small permease subunit</fullName>
    </submittedName>
</protein>
<dbReference type="EMBL" id="CP036313">
    <property type="protein sequence ID" value="QBH15681.1"/>
    <property type="molecule type" value="Genomic_DNA"/>
</dbReference>
<evidence type="ECO:0000256" key="3">
    <source>
        <dbReference type="ARBA" id="ARBA00022475"/>
    </source>
</evidence>
<evidence type="ECO:0000313" key="14">
    <source>
        <dbReference type="Proteomes" id="UP000293902"/>
    </source>
</evidence>
<keyword evidence="2" id="KW-0813">Transport</keyword>
<feature type="transmembrane region" description="Helical" evidence="9">
    <location>
        <begin position="99"/>
        <end position="121"/>
    </location>
</feature>
<evidence type="ECO:0000313" key="13">
    <source>
        <dbReference type="Proteomes" id="UP000248798"/>
    </source>
</evidence>
<evidence type="ECO:0000259" key="10">
    <source>
        <dbReference type="Pfam" id="PF04290"/>
    </source>
</evidence>
<evidence type="ECO:0000256" key="9">
    <source>
        <dbReference type="SAM" id="Phobius"/>
    </source>
</evidence>
<accession>A0A328F6H7</accession>
<evidence type="ECO:0000256" key="1">
    <source>
        <dbReference type="ARBA" id="ARBA00004429"/>
    </source>
</evidence>
<comment type="similarity">
    <text evidence="8">Belongs to the TRAP transporter small permease family.</text>
</comment>
<evidence type="ECO:0000313" key="12">
    <source>
        <dbReference type="EMBL" id="RAL99968.1"/>
    </source>
</evidence>
<feature type="transmembrane region" description="Helical" evidence="9">
    <location>
        <begin position="53"/>
        <end position="76"/>
    </location>
</feature>
<comment type="subcellular location">
    <subcellularLocation>
        <location evidence="1">Cell inner membrane</location>
        <topology evidence="1">Multi-pass membrane protein</topology>
    </subcellularLocation>
</comment>